<evidence type="ECO:0000256" key="1">
    <source>
        <dbReference type="SAM" id="MobiDB-lite"/>
    </source>
</evidence>
<gene>
    <name evidence="3" type="ORF">GEV33_005259</name>
</gene>
<name>A0A8J6HN86_TENMO</name>
<evidence type="ECO:0000259" key="2">
    <source>
        <dbReference type="PROSITE" id="PS51029"/>
    </source>
</evidence>
<dbReference type="InterPro" id="IPR006578">
    <property type="entry name" value="MADF-dom"/>
</dbReference>
<evidence type="ECO:0000313" key="3">
    <source>
        <dbReference type="EMBL" id="KAH0817532.1"/>
    </source>
</evidence>
<dbReference type="Proteomes" id="UP000719412">
    <property type="component" value="Unassembled WGS sequence"/>
</dbReference>
<organism evidence="3 4">
    <name type="scientific">Tenebrio molitor</name>
    <name type="common">Yellow mealworm beetle</name>
    <dbReference type="NCBI Taxonomy" id="7067"/>
    <lineage>
        <taxon>Eukaryota</taxon>
        <taxon>Metazoa</taxon>
        <taxon>Ecdysozoa</taxon>
        <taxon>Arthropoda</taxon>
        <taxon>Hexapoda</taxon>
        <taxon>Insecta</taxon>
        <taxon>Pterygota</taxon>
        <taxon>Neoptera</taxon>
        <taxon>Endopterygota</taxon>
        <taxon>Coleoptera</taxon>
        <taxon>Polyphaga</taxon>
        <taxon>Cucujiformia</taxon>
        <taxon>Tenebrionidae</taxon>
        <taxon>Tenebrio</taxon>
    </lineage>
</organism>
<reference evidence="3" key="2">
    <citation type="submission" date="2021-08" db="EMBL/GenBank/DDBJ databases">
        <authorList>
            <person name="Eriksson T."/>
        </authorList>
    </citation>
    <scope>NUCLEOTIDE SEQUENCE</scope>
    <source>
        <strain evidence="3">Stoneville</strain>
        <tissue evidence="3">Whole head</tissue>
    </source>
</reference>
<dbReference type="PROSITE" id="PS51029">
    <property type="entry name" value="MADF"/>
    <property type="match status" value="2"/>
</dbReference>
<feature type="domain" description="MADF" evidence="2">
    <location>
        <begin position="153"/>
        <end position="248"/>
    </location>
</feature>
<sequence length="361" mass="42530">MDKCVPALSEHEVFIREFITLYKQQPVLWRQKHPQYRNRTERSEAYEVLVRKCQEYYSEADEDFVKMKIDSMRSTFRKERKKVLNSKENSTNPEDVYKPSLWYYDLLLFTAGEEAEGETSDGTKTEDSLAVANNPEEGNYVKIPFWSREHSAILINFYKSHPCLYSTSHPEYKNKRKRNEAVKKVTERLMATTGKYFHAEDVRRKISLIRGQFLYEYKKIKKSESLGEVYTPTLWCFEMLSFLKEEYSSKKRIGSKASQNQANLRRKNRRKNSTSESDDDLDIKKESDSSLSSESVHLQLDVKQTDEEDDIFDTIAKNLAHQMREMSEQQRNIANKIVRDVMYHGQMEHLTVKSRLSLDGV</sequence>
<comment type="caution">
    <text evidence="3">The sequence shown here is derived from an EMBL/GenBank/DDBJ whole genome shotgun (WGS) entry which is preliminary data.</text>
</comment>
<dbReference type="AlphaFoldDB" id="A0A8J6HN86"/>
<keyword evidence="4" id="KW-1185">Reference proteome</keyword>
<dbReference type="SMART" id="SM00595">
    <property type="entry name" value="MADF"/>
    <property type="match status" value="2"/>
</dbReference>
<dbReference type="PANTHER" id="PTHR21505:SF8">
    <property type="entry name" value="DPT-YFP REPRESSOR BY OVEREXPRESSION, ISOFORM D-RELATED"/>
    <property type="match status" value="1"/>
</dbReference>
<dbReference type="EMBL" id="JABDTM020019307">
    <property type="protein sequence ID" value="KAH0817532.1"/>
    <property type="molecule type" value="Genomic_DNA"/>
</dbReference>
<accession>A0A8J6HN86</accession>
<proteinExistence type="predicted"/>
<protein>
    <recommendedName>
        <fullName evidence="2">MADF domain-containing protein</fullName>
    </recommendedName>
</protein>
<reference evidence="3" key="1">
    <citation type="journal article" date="2020" name="J Insects Food Feed">
        <title>The yellow mealworm (Tenebrio molitor) genome: a resource for the emerging insects as food and feed industry.</title>
        <authorList>
            <person name="Eriksson T."/>
            <person name="Andere A."/>
            <person name="Kelstrup H."/>
            <person name="Emery V."/>
            <person name="Picard C."/>
        </authorList>
    </citation>
    <scope>NUCLEOTIDE SEQUENCE</scope>
    <source>
        <strain evidence="3">Stoneville</strain>
        <tissue evidence="3">Whole head</tissue>
    </source>
</reference>
<feature type="region of interest" description="Disordered" evidence="1">
    <location>
        <begin position="253"/>
        <end position="297"/>
    </location>
</feature>
<dbReference type="PANTHER" id="PTHR21505">
    <property type="entry name" value="MADF DOMAIN-CONTAINING PROTEIN-RELATED"/>
    <property type="match status" value="1"/>
</dbReference>
<dbReference type="Pfam" id="PF10545">
    <property type="entry name" value="MADF_DNA_bdg"/>
    <property type="match status" value="2"/>
</dbReference>
<evidence type="ECO:0000313" key="4">
    <source>
        <dbReference type="Proteomes" id="UP000719412"/>
    </source>
</evidence>
<feature type="domain" description="MADF" evidence="2">
    <location>
        <begin position="17"/>
        <end position="115"/>
    </location>
</feature>